<accession>A0A9K3L635</accession>
<dbReference type="CDD" id="cd04301">
    <property type="entry name" value="NAT_SF"/>
    <property type="match status" value="1"/>
</dbReference>
<dbReference type="PANTHER" id="PTHR47489">
    <property type="entry name" value="ACYL-COA N-ACYLTRANSFERASES (NAT) SUPERFAMILY PROTEIN"/>
    <property type="match status" value="1"/>
</dbReference>
<evidence type="ECO:0000313" key="4">
    <source>
        <dbReference type="Proteomes" id="UP000693970"/>
    </source>
</evidence>
<feature type="region of interest" description="Disordered" evidence="1">
    <location>
        <begin position="124"/>
        <end position="176"/>
    </location>
</feature>
<dbReference type="GO" id="GO:0016747">
    <property type="term" value="F:acyltransferase activity, transferring groups other than amino-acyl groups"/>
    <property type="evidence" value="ECO:0007669"/>
    <property type="project" value="InterPro"/>
</dbReference>
<proteinExistence type="predicted"/>
<evidence type="ECO:0000259" key="2">
    <source>
        <dbReference type="PROSITE" id="PS51186"/>
    </source>
</evidence>
<evidence type="ECO:0000313" key="3">
    <source>
        <dbReference type="EMBL" id="KAG7356077.1"/>
    </source>
</evidence>
<dbReference type="InterPro" id="IPR000182">
    <property type="entry name" value="GNAT_dom"/>
</dbReference>
<evidence type="ECO:0000256" key="1">
    <source>
        <dbReference type="SAM" id="MobiDB-lite"/>
    </source>
</evidence>
<organism evidence="3 4">
    <name type="scientific">Nitzschia inconspicua</name>
    <dbReference type="NCBI Taxonomy" id="303405"/>
    <lineage>
        <taxon>Eukaryota</taxon>
        <taxon>Sar</taxon>
        <taxon>Stramenopiles</taxon>
        <taxon>Ochrophyta</taxon>
        <taxon>Bacillariophyta</taxon>
        <taxon>Bacillariophyceae</taxon>
        <taxon>Bacillariophycidae</taxon>
        <taxon>Bacillariales</taxon>
        <taxon>Bacillariaceae</taxon>
        <taxon>Nitzschia</taxon>
    </lineage>
</organism>
<dbReference type="EMBL" id="JAGRRH010000015">
    <property type="protein sequence ID" value="KAG7356077.1"/>
    <property type="molecule type" value="Genomic_DNA"/>
</dbReference>
<reference evidence="3" key="1">
    <citation type="journal article" date="2021" name="Sci. Rep.">
        <title>Diploid genomic architecture of Nitzschia inconspicua, an elite biomass production diatom.</title>
        <authorList>
            <person name="Oliver A."/>
            <person name="Podell S."/>
            <person name="Pinowska A."/>
            <person name="Traller J.C."/>
            <person name="Smith S.R."/>
            <person name="McClure R."/>
            <person name="Beliaev A."/>
            <person name="Bohutskyi P."/>
            <person name="Hill E.A."/>
            <person name="Rabines A."/>
            <person name="Zheng H."/>
            <person name="Allen L.Z."/>
            <person name="Kuo A."/>
            <person name="Grigoriev I.V."/>
            <person name="Allen A.E."/>
            <person name="Hazlebeck D."/>
            <person name="Allen E.E."/>
        </authorList>
    </citation>
    <scope>NUCLEOTIDE SEQUENCE</scope>
    <source>
        <strain evidence="3">Hildebrandi</strain>
    </source>
</reference>
<name>A0A9K3L635_9STRA</name>
<keyword evidence="4" id="KW-1185">Reference proteome</keyword>
<feature type="region of interest" description="Disordered" evidence="1">
    <location>
        <begin position="188"/>
        <end position="276"/>
    </location>
</feature>
<dbReference type="PANTHER" id="PTHR47489:SF2">
    <property type="entry name" value="GCN5-RELATED N-ACETYLTRANSFERASE 5, CHLOROPLASTIC"/>
    <property type="match status" value="1"/>
</dbReference>
<gene>
    <name evidence="3" type="ORF">IV203_000763</name>
</gene>
<comment type="caution">
    <text evidence="3">The sequence shown here is derived from an EMBL/GenBank/DDBJ whole genome shotgun (WGS) entry which is preliminary data.</text>
</comment>
<dbReference type="PROSITE" id="PS51186">
    <property type="entry name" value="GNAT"/>
    <property type="match status" value="1"/>
</dbReference>
<feature type="compositionally biased region" description="Basic and acidic residues" evidence="1">
    <location>
        <begin position="149"/>
        <end position="176"/>
    </location>
</feature>
<protein>
    <submittedName>
        <fullName evidence="3">N-terminal acetyltransferase</fullName>
    </submittedName>
</protein>
<dbReference type="Proteomes" id="UP000693970">
    <property type="component" value="Unassembled WGS sequence"/>
</dbReference>
<reference evidence="3" key="2">
    <citation type="submission" date="2021-04" db="EMBL/GenBank/DDBJ databases">
        <authorList>
            <person name="Podell S."/>
        </authorList>
    </citation>
    <scope>NUCLEOTIDE SEQUENCE</scope>
    <source>
        <strain evidence="3">Hildebrandi</strain>
    </source>
</reference>
<dbReference type="OrthoDB" id="47374at2759"/>
<dbReference type="AlphaFoldDB" id="A0A9K3L635"/>
<feature type="domain" description="N-acetyltransferase" evidence="2">
    <location>
        <begin position="361"/>
        <end position="546"/>
    </location>
</feature>
<sequence>MSRHLEDFCTSLATWAYQRRRRNPIGRMLYVASLLVFILARAESFTGASRGKSTVFLSTHSQQTSYLNLVETEIACSPEELNVFSTPFTHVIHQQNPDQTDGSFCDEGKYVTDLSPAFSLHHTSMKDQGGVEEDSSESSAVGVDSAEETSEKGENESMECSNHDNENSKDVSSDEVDKARRLEQISRAAFLHSQTQSPSRRHTSLAKDRTKTTSVGDRRIGSATKAREGRRSMNILVDAVRTGTSSSEKNTSGKLKSNNEPRKEDPSANLALGAPKNAATERLQSTISLRSPDTTAESFISREMIESTVHELWNASEPSIGLLGEAIYTPRVAPRPKPGTILVKSRRTLSSFADFSATSDVDVRVATPNEDLDIAQLRLSIFSDFTPQTQKMFCDRSCHLLSSRRQRGAVCIVATNQDRSPGEQSKIIGTAEISFHEFIGTRLGRARPKDSILYLTEVAVNTKHRRNGIASLMMEAIEKVAKIRDAETIYLHVDITNHGALTLYEKAGFKKLPGDNLIFKEFTTKLNLHDGATKGRRHFLMSKDLKSPTWLEDIETMHRPIRGQQQGTLGIEVRQ</sequence>
<feature type="compositionally biased region" description="Basic and acidic residues" evidence="1">
    <location>
        <begin position="205"/>
        <end position="231"/>
    </location>
</feature>
<feature type="compositionally biased region" description="Basic and acidic residues" evidence="1">
    <location>
        <begin position="257"/>
        <end position="266"/>
    </location>
</feature>
<feature type="compositionally biased region" description="Polar residues" evidence="1">
    <location>
        <begin position="242"/>
        <end position="256"/>
    </location>
</feature>
<dbReference type="Pfam" id="PF00583">
    <property type="entry name" value="Acetyltransf_1"/>
    <property type="match status" value="1"/>
</dbReference>